<dbReference type="Proteomes" id="UP000193334">
    <property type="component" value="Chromosome"/>
</dbReference>
<feature type="region of interest" description="Disordered" evidence="1">
    <location>
        <begin position="123"/>
        <end position="150"/>
    </location>
</feature>
<dbReference type="RefSeq" id="WP_085755207.1">
    <property type="nucleotide sequence ID" value="NZ_CP021023.1"/>
</dbReference>
<dbReference type="EMBL" id="CP021023">
    <property type="protein sequence ID" value="ARN56517.1"/>
    <property type="molecule type" value="Genomic_DNA"/>
</dbReference>
<feature type="compositionally biased region" description="Basic residues" evidence="1">
    <location>
        <begin position="136"/>
        <end position="150"/>
    </location>
</feature>
<accession>A0A1W6LL74</accession>
<evidence type="ECO:0000313" key="3">
    <source>
        <dbReference type="Proteomes" id="UP000193334"/>
    </source>
</evidence>
<gene>
    <name evidence="2" type="ORF">STSP1_00900</name>
</gene>
<dbReference type="KEGG" id="pbp:STSP1_00900"/>
<name>A0A1W6LL74_9BACT</name>
<dbReference type="STRING" id="1941349.STSP1_00900"/>
<keyword evidence="3" id="KW-1185">Reference proteome</keyword>
<reference evidence="3" key="1">
    <citation type="submission" date="2017-04" db="EMBL/GenBank/DDBJ databases">
        <title>Comparative genomics and description of representatives of a novel lineage of planctomycetes thriving in anoxic sediments.</title>
        <authorList>
            <person name="Spring S."/>
            <person name="Bunk B."/>
            <person name="Sproer C."/>
        </authorList>
    </citation>
    <scope>NUCLEOTIDE SEQUENCE [LARGE SCALE GENOMIC DNA]</scope>
    <source>
        <strain evidence="3">ST-PulAB-D4</strain>
    </source>
</reference>
<proteinExistence type="predicted"/>
<organism evidence="2 3">
    <name type="scientific">Sedimentisphaera salicampi</name>
    <dbReference type="NCBI Taxonomy" id="1941349"/>
    <lineage>
        <taxon>Bacteria</taxon>
        <taxon>Pseudomonadati</taxon>
        <taxon>Planctomycetota</taxon>
        <taxon>Phycisphaerae</taxon>
        <taxon>Sedimentisphaerales</taxon>
        <taxon>Sedimentisphaeraceae</taxon>
        <taxon>Sedimentisphaera</taxon>
    </lineage>
</organism>
<protein>
    <submittedName>
        <fullName evidence="2">Uncharacterized protein</fullName>
    </submittedName>
</protein>
<sequence>MCKSKTKKLNIVLPAGLISSKAFRDIKTATAHVVLMELYASRRMVKNRNSNGKHVQWSIANNGQIVFPYKKAKEKFGYGERRFKNAIDHLEELGFINIERGGGLEGNCNSFWISERWRKYGTSEFEPAKPPPKQPHGFKKGNKFGRNCKI</sequence>
<evidence type="ECO:0000256" key="1">
    <source>
        <dbReference type="SAM" id="MobiDB-lite"/>
    </source>
</evidence>
<dbReference type="AlphaFoldDB" id="A0A1W6LL74"/>
<evidence type="ECO:0000313" key="2">
    <source>
        <dbReference type="EMBL" id="ARN56517.1"/>
    </source>
</evidence>